<reference evidence="4 5" key="1">
    <citation type="submission" date="2023-10" db="EMBL/GenBank/DDBJ databases">
        <title>Draft genome sequence of Xylaria bambusicola isolate GMP-LS, the root and basal stem rot pathogen of sugarcane in Indonesia.</title>
        <authorList>
            <person name="Selvaraj P."/>
            <person name="Muralishankar V."/>
            <person name="Muruganantham S."/>
            <person name="Sp S."/>
            <person name="Haryani S."/>
            <person name="Lau K.J.X."/>
            <person name="Naqvi N.I."/>
        </authorList>
    </citation>
    <scope>NUCLEOTIDE SEQUENCE [LARGE SCALE GENOMIC DNA]</scope>
    <source>
        <strain evidence="4">GMP-LS</strain>
    </source>
</reference>
<feature type="domain" description="Fido" evidence="3">
    <location>
        <begin position="116"/>
        <end position="294"/>
    </location>
</feature>
<organism evidence="4 5">
    <name type="scientific">Xylaria bambusicola</name>
    <dbReference type="NCBI Taxonomy" id="326684"/>
    <lineage>
        <taxon>Eukaryota</taxon>
        <taxon>Fungi</taxon>
        <taxon>Dikarya</taxon>
        <taxon>Ascomycota</taxon>
        <taxon>Pezizomycotina</taxon>
        <taxon>Sordariomycetes</taxon>
        <taxon>Xylariomycetidae</taxon>
        <taxon>Xylariales</taxon>
        <taxon>Xylariaceae</taxon>
        <taxon>Xylaria</taxon>
    </lineage>
</organism>
<feature type="active site" evidence="1">
    <location>
        <position position="234"/>
    </location>
</feature>
<name>A0AAN7Z1S5_9PEZI</name>
<evidence type="ECO:0000256" key="1">
    <source>
        <dbReference type="PIRSR" id="PIRSR640198-1"/>
    </source>
</evidence>
<evidence type="ECO:0000313" key="5">
    <source>
        <dbReference type="Proteomes" id="UP001305414"/>
    </source>
</evidence>
<dbReference type="SUPFAM" id="SSF140931">
    <property type="entry name" value="Fic-like"/>
    <property type="match status" value="1"/>
</dbReference>
<dbReference type="PROSITE" id="PS51459">
    <property type="entry name" value="FIDO"/>
    <property type="match status" value="1"/>
</dbReference>
<dbReference type="InterPro" id="IPR003812">
    <property type="entry name" value="Fido"/>
</dbReference>
<dbReference type="GO" id="GO:0005524">
    <property type="term" value="F:ATP binding"/>
    <property type="evidence" value="ECO:0007669"/>
    <property type="project" value="UniProtKB-KW"/>
</dbReference>
<dbReference type="Proteomes" id="UP001305414">
    <property type="component" value="Unassembled WGS sequence"/>
</dbReference>
<keyword evidence="2" id="KW-0067">ATP-binding</keyword>
<dbReference type="Gene3D" id="1.10.3290.10">
    <property type="entry name" value="Fido-like domain"/>
    <property type="match status" value="1"/>
</dbReference>
<feature type="binding site" evidence="2">
    <location>
        <begin position="238"/>
        <end position="245"/>
    </location>
    <ligand>
        <name>ATP</name>
        <dbReference type="ChEBI" id="CHEBI:30616"/>
    </ligand>
</feature>
<dbReference type="InterPro" id="IPR040198">
    <property type="entry name" value="Fido_containing"/>
</dbReference>
<evidence type="ECO:0000259" key="3">
    <source>
        <dbReference type="PROSITE" id="PS51459"/>
    </source>
</evidence>
<dbReference type="EMBL" id="JAWHQM010000036">
    <property type="protein sequence ID" value="KAK5633860.1"/>
    <property type="molecule type" value="Genomic_DNA"/>
</dbReference>
<evidence type="ECO:0000313" key="4">
    <source>
        <dbReference type="EMBL" id="KAK5633860.1"/>
    </source>
</evidence>
<evidence type="ECO:0000256" key="2">
    <source>
        <dbReference type="PIRSR" id="PIRSR640198-2"/>
    </source>
</evidence>
<keyword evidence="2" id="KW-0547">Nucleotide-binding</keyword>
<dbReference type="InterPro" id="IPR036597">
    <property type="entry name" value="Fido-like_dom_sf"/>
</dbReference>
<proteinExistence type="predicted"/>
<accession>A0AAN7Z1S5</accession>
<protein>
    <recommendedName>
        <fullName evidence="3">Fido domain-containing protein</fullName>
    </recommendedName>
</protein>
<gene>
    <name evidence="4" type="ORF">RRF57_009574</name>
</gene>
<comment type="caution">
    <text evidence="4">The sequence shown here is derived from an EMBL/GenBank/DDBJ whole genome shotgun (WGS) entry which is preliminary data.</text>
</comment>
<dbReference type="PANTHER" id="PTHR13504:SF38">
    <property type="entry name" value="FIDO DOMAIN-CONTAINING PROTEIN"/>
    <property type="match status" value="1"/>
</dbReference>
<sequence length="327" mass="37870">MRHEKLPEYLECLLSSFARNCGWHTSSLNIHEQGFLNYAENRLAWGRFEEQATRVIYGSSVIDKMGVNIEYTRGLCRRIFRGADVNVPLARRLQRGNAHALAWAIDCLVLNGEWPLTNLMIRRIHCILYFGLGQWSGSRASNIRIPEGVVPGEFRTQVVRTRIVDLRSGEQRTVQLVSPRAVPEYMMLWIELMNKDRVRIKPYKAARAVGDPMPIPFDPYECAAKHYHRFVNIHPFSDGGGRISRIILNCLVLMFADHLMPIGDREGEEEHYLHLATKASFCFYRTGRFKWDEDEDKELVHREMALFMLAKAPRLEGARFTAKIHVR</sequence>
<dbReference type="PANTHER" id="PTHR13504">
    <property type="entry name" value="FIDO DOMAIN-CONTAINING PROTEIN DDB_G0283145"/>
    <property type="match status" value="1"/>
</dbReference>
<dbReference type="AlphaFoldDB" id="A0AAN7Z1S5"/>
<dbReference type="Pfam" id="PF02661">
    <property type="entry name" value="Fic"/>
    <property type="match status" value="1"/>
</dbReference>
<keyword evidence="5" id="KW-1185">Reference proteome</keyword>